<organism evidence="2 3">
    <name type="scientific">Candidatus Nitronereus thalassa</name>
    <dbReference type="NCBI Taxonomy" id="3020898"/>
    <lineage>
        <taxon>Bacteria</taxon>
        <taxon>Pseudomonadati</taxon>
        <taxon>Nitrospirota</taxon>
        <taxon>Nitrospiria</taxon>
        <taxon>Nitrospirales</taxon>
        <taxon>Nitrospiraceae</taxon>
        <taxon>Candidatus Nitronereus</taxon>
    </lineage>
</organism>
<dbReference type="Proteomes" id="UP001250932">
    <property type="component" value="Unassembled WGS sequence"/>
</dbReference>
<keyword evidence="3" id="KW-1185">Reference proteome</keyword>
<dbReference type="Gene3D" id="2.170.150.40">
    <property type="entry name" value="Domain of unknown function (DUF427)"/>
    <property type="match status" value="1"/>
</dbReference>
<feature type="domain" description="DUF427" evidence="1">
    <location>
        <begin position="19"/>
        <end position="111"/>
    </location>
</feature>
<evidence type="ECO:0000313" key="3">
    <source>
        <dbReference type="Proteomes" id="UP001250932"/>
    </source>
</evidence>
<evidence type="ECO:0000259" key="1">
    <source>
        <dbReference type="Pfam" id="PF04248"/>
    </source>
</evidence>
<dbReference type="Pfam" id="PF04248">
    <property type="entry name" value="NTP_transf_9"/>
    <property type="match status" value="1"/>
</dbReference>
<protein>
    <submittedName>
        <fullName evidence="2">DUF427 domain-containing protein</fullName>
    </submittedName>
</protein>
<gene>
    <name evidence="2" type="ORF">PPG34_00495</name>
</gene>
<name>A0ABU3K340_9BACT</name>
<dbReference type="EMBL" id="JAQOUE010000001">
    <property type="protein sequence ID" value="MDT7040805.1"/>
    <property type="molecule type" value="Genomic_DNA"/>
</dbReference>
<dbReference type="PANTHER" id="PTHR34310:SF9">
    <property type="entry name" value="BLR5716 PROTEIN"/>
    <property type="match status" value="1"/>
</dbReference>
<dbReference type="RefSeq" id="WP_313831164.1">
    <property type="nucleotide sequence ID" value="NZ_JAQOUE010000001.1"/>
</dbReference>
<accession>A0ABU3K340</accession>
<reference evidence="2 3" key="1">
    <citation type="journal article" date="2023" name="ISME J.">
        <title>Cultivation and genomic characterization of novel and ubiquitous marine nitrite-oxidizing bacteria from the Nitrospirales.</title>
        <authorList>
            <person name="Mueller A.J."/>
            <person name="Daebeler A."/>
            <person name="Herbold C.W."/>
            <person name="Kirkegaard R.H."/>
            <person name="Daims H."/>
        </authorList>
    </citation>
    <scope>NUCLEOTIDE SEQUENCE [LARGE SCALE GENOMIC DNA]</scope>
    <source>
        <strain evidence="2 3">EB</strain>
    </source>
</reference>
<sequence length="123" mass="13747">MSAPGHAHAISIEKTHHRITVTFNGTVIADTTRAFILKEGPLPPAIYIPREDVQMSHLERTTHSTHCPFKGDASYYSVNVKGSTAKDAVWTYEAPIDSVALIKNYLSFYPEKMDSITDCHQEE</sequence>
<dbReference type="InterPro" id="IPR007361">
    <property type="entry name" value="DUF427"/>
</dbReference>
<dbReference type="PANTHER" id="PTHR34310">
    <property type="entry name" value="DUF427 DOMAIN PROTEIN (AFU_ORTHOLOGUE AFUA_3G02220)"/>
    <property type="match status" value="1"/>
</dbReference>
<comment type="caution">
    <text evidence="2">The sequence shown here is derived from an EMBL/GenBank/DDBJ whole genome shotgun (WGS) entry which is preliminary data.</text>
</comment>
<proteinExistence type="predicted"/>
<dbReference type="InterPro" id="IPR038694">
    <property type="entry name" value="DUF427_sf"/>
</dbReference>
<evidence type="ECO:0000313" key="2">
    <source>
        <dbReference type="EMBL" id="MDT7040805.1"/>
    </source>
</evidence>